<evidence type="ECO:0000256" key="3">
    <source>
        <dbReference type="ARBA" id="ARBA00023163"/>
    </source>
</evidence>
<keyword evidence="1" id="KW-0805">Transcription regulation</keyword>
<dbReference type="OrthoDB" id="3628427at2"/>
<dbReference type="InterPro" id="IPR051081">
    <property type="entry name" value="HTH_MetalResp_TranReg"/>
</dbReference>
<dbReference type="SUPFAM" id="SSF46785">
    <property type="entry name" value="Winged helix' DNA-binding domain"/>
    <property type="match status" value="1"/>
</dbReference>
<dbReference type="EMBL" id="CP034550">
    <property type="protein sequence ID" value="QFZ16922.1"/>
    <property type="molecule type" value="Genomic_DNA"/>
</dbReference>
<dbReference type="InterPro" id="IPR001845">
    <property type="entry name" value="HTH_ArsR_DNA-bd_dom"/>
</dbReference>
<dbReference type="GO" id="GO:0003677">
    <property type="term" value="F:DNA binding"/>
    <property type="evidence" value="ECO:0007669"/>
    <property type="project" value="UniProtKB-KW"/>
</dbReference>
<dbReference type="PANTHER" id="PTHR33154:SF32">
    <property type="entry name" value="TRANSCRIPTIONAL REGULATORY PROTEIN"/>
    <property type="match status" value="1"/>
</dbReference>
<evidence type="ECO:0000256" key="1">
    <source>
        <dbReference type="ARBA" id="ARBA00023015"/>
    </source>
</evidence>
<sequence length="117" mass="13315">MTRRGVDRELANWHSDFVLDADVLKALANEKRLLVLEWLRDPAAHFPPQRDGDLVHDGVCSLFIAEKLGVSQPTCGEHLKVLARAGLVRATKIRQWVFYRRDEDRIAEVKEVLGGGW</sequence>
<dbReference type="InterPro" id="IPR036388">
    <property type="entry name" value="WH-like_DNA-bd_sf"/>
</dbReference>
<dbReference type="Pfam" id="PF12840">
    <property type="entry name" value="HTH_20"/>
    <property type="match status" value="1"/>
</dbReference>
<feature type="domain" description="HTH arsR-type" evidence="4">
    <location>
        <begin position="10"/>
        <end position="117"/>
    </location>
</feature>
<dbReference type="InterPro" id="IPR036390">
    <property type="entry name" value="WH_DNA-bd_sf"/>
</dbReference>
<evidence type="ECO:0000259" key="4">
    <source>
        <dbReference type="PROSITE" id="PS50987"/>
    </source>
</evidence>
<evidence type="ECO:0000313" key="6">
    <source>
        <dbReference type="Proteomes" id="UP000325787"/>
    </source>
</evidence>
<keyword evidence="2" id="KW-0238">DNA-binding</keyword>
<dbReference type="Gene3D" id="1.10.10.10">
    <property type="entry name" value="Winged helix-like DNA-binding domain superfamily/Winged helix DNA-binding domain"/>
    <property type="match status" value="1"/>
</dbReference>
<keyword evidence="3" id="KW-0804">Transcription</keyword>
<gene>
    <name evidence="5" type="ORF">EKG83_05060</name>
</gene>
<dbReference type="AlphaFoldDB" id="A0A5Q0GU78"/>
<dbReference type="Proteomes" id="UP000325787">
    <property type="component" value="Chromosome"/>
</dbReference>
<dbReference type="SMART" id="SM00418">
    <property type="entry name" value="HTH_ARSR"/>
    <property type="match status" value="1"/>
</dbReference>
<accession>A0A5Q0GU78</accession>
<dbReference type="CDD" id="cd00090">
    <property type="entry name" value="HTH_ARSR"/>
    <property type="match status" value="1"/>
</dbReference>
<reference evidence="6" key="1">
    <citation type="journal article" date="2021" name="Curr. Microbiol.">
        <title>Complete genome of nocamycin-producing strain Saccharothrix syringae NRRL B-16468 reveals the biosynthetic potential for secondary metabolites.</title>
        <authorList>
            <person name="Mo X."/>
            <person name="Yang S."/>
        </authorList>
    </citation>
    <scope>NUCLEOTIDE SEQUENCE [LARGE SCALE GENOMIC DNA]</scope>
    <source>
        <strain evidence="6">ATCC 51364 / DSM 43886 / JCM 6844 / KCTC 9398 / NBRC 14523 / NRRL B-16468 / INA 2240</strain>
    </source>
</reference>
<protein>
    <submittedName>
        <fullName evidence="5">ArsR family transcriptional regulator</fullName>
    </submittedName>
</protein>
<dbReference type="KEGG" id="ssyi:EKG83_05060"/>
<dbReference type="PROSITE" id="PS50987">
    <property type="entry name" value="HTH_ARSR_2"/>
    <property type="match status" value="1"/>
</dbReference>
<name>A0A5Q0GU78_SACSY</name>
<proteinExistence type="predicted"/>
<dbReference type="InterPro" id="IPR011991">
    <property type="entry name" value="ArsR-like_HTH"/>
</dbReference>
<keyword evidence="6" id="KW-1185">Reference proteome</keyword>
<evidence type="ECO:0000256" key="2">
    <source>
        <dbReference type="ARBA" id="ARBA00023125"/>
    </source>
</evidence>
<organism evidence="5 6">
    <name type="scientific">Saccharothrix syringae</name>
    <name type="common">Nocardiopsis syringae</name>
    <dbReference type="NCBI Taxonomy" id="103733"/>
    <lineage>
        <taxon>Bacteria</taxon>
        <taxon>Bacillati</taxon>
        <taxon>Actinomycetota</taxon>
        <taxon>Actinomycetes</taxon>
        <taxon>Pseudonocardiales</taxon>
        <taxon>Pseudonocardiaceae</taxon>
        <taxon>Saccharothrix</taxon>
    </lineage>
</organism>
<dbReference type="GO" id="GO:0003700">
    <property type="term" value="F:DNA-binding transcription factor activity"/>
    <property type="evidence" value="ECO:0007669"/>
    <property type="project" value="InterPro"/>
</dbReference>
<dbReference type="PANTHER" id="PTHR33154">
    <property type="entry name" value="TRANSCRIPTIONAL REGULATOR, ARSR FAMILY"/>
    <property type="match status" value="1"/>
</dbReference>
<evidence type="ECO:0000313" key="5">
    <source>
        <dbReference type="EMBL" id="QFZ16922.1"/>
    </source>
</evidence>